<gene>
    <name evidence="3" type="ORF">GCM10009765_69540</name>
</gene>
<protein>
    <recommendedName>
        <fullName evidence="5">SRPBCC family protein</fullName>
    </recommendedName>
</protein>
<keyword evidence="4" id="KW-1185">Reference proteome</keyword>
<dbReference type="RefSeq" id="WP_163567199.1">
    <property type="nucleotide sequence ID" value="NZ_BAAANY010000036.1"/>
</dbReference>
<dbReference type="Gene3D" id="3.30.530.20">
    <property type="match status" value="1"/>
</dbReference>
<evidence type="ECO:0000256" key="1">
    <source>
        <dbReference type="SAM" id="MobiDB-lite"/>
    </source>
</evidence>
<evidence type="ECO:0000313" key="3">
    <source>
        <dbReference type="EMBL" id="GAA1710312.1"/>
    </source>
</evidence>
<name>A0ABN2IRG8_9ACTN</name>
<dbReference type="EMBL" id="BAAANY010000036">
    <property type="protein sequence ID" value="GAA1710312.1"/>
    <property type="molecule type" value="Genomic_DNA"/>
</dbReference>
<keyword evidence="2" id="KW-0472">Membrane</keyword>
<feature type="transmembrane region" description="Helical" evidence="2">
    <location>
        <begin position="174"/>
        <end position="199"/>
    </location>
</feature>
<evidence type="ECO:0000313" key="4">
    <source>
        <dbReference type="Proteomes" id="UP001500618"/>
    </source>
</evidence>
<proteinExistence type="predicted"/>
<organism evidence="3 4">
    <name type="scientific">Fodinicola feengrottensis</name>
    <dbReference type="NCBI Taxonomy" id="435914"/>
    <lineage>
        <taxon>Bacteria</taxon>
        <taxon>Bacillati</taxon>
        <taxon>Actinomycetota</taxon>
        <taxon>Actinomycetes</taxon>
        <taxon>Mycobacteriales</taxon>
        <taxon>Fodinicola</taxon>
    </lineage>
</organism>
<feature type="region of interest" description="Disordered" evidence="1">
    <location>
        <begin position="206"/>
        <end position="232"/>
    </location>
</feature>
<dbReference type="InterPro" id="IPR019587">
    <property type="entry name" value="Polyketide_cyclase/dehydratase"/>
</dbReference>
<accession>A0ABN2IRG8</accession>
<keyword evidence="2" id="KW-1133">Transmembrane helix</keyword>
<dbReference type="Pfam" id="PF10604">
    <property type="entry name" value="Polyketide_cyc2"/>
    <property type="match status" value="1"/>
</dbReference>
<dbReference type="InterPro" id="IPR023393">
    <property type="entry name" value="START-like_dom_sf"/>
</dbReference>
<sequence>MSRLYVETTIRCDAEELWQLTQQPRQHQRWDLRFTEIDYLARPDPAEPQRFRYAVRVLPGVVIAGTGVTAGERTRADGARTSALRFDSGHPLSLIRSGAGYWRYVPTPDGVRFITGYDYEPGWGRLGRLADRLFRPLMGWGTAWSFDRLRLWLEHGTPPERSLRHGLMDAGLRIFLCVGVWWLLPPYLAAAIVAAALLIPPLPSSPAARRCQRRPPDRQSASVPAIASTLEP</sequence>
<keyword evidence="2" id="KW-0812">Transmembrane</keyword>
<reference evidence="4" key="1">
    <citation type="journal article" date="2019" name="Int. J. Syst. Evol. Microbiol.">
        <title>The Global Catalogue of Microorganisms (GCM) 10K type strain sequencing project: providing services to taxonomists for standard genome sequencing and annotation.</title>
        <authorList>
            <consortium name="The Broad Institute Genomics Platform"/>
            <consortium name="The Broad Institute Genome Sequencing Center for Infectious Disease"/>
            <person name="Wu L."/>
            <person name="Ma J."/>
        </authorList>
    </citation>
    <scope>NUCLEOTIDE SEQUENCE [LARGE SCALE GENOMIC DNA]</scope>
    <source>
        <strain evidence="4">JCM 14718</strain>
    </source>
</reference>
<dbReference type="SUPFAM" id="SSF55961">
    <property type="entry name" value="Bet v1-like"/>
    <property type="match status" value="1"/>
</dbReference>
<comment type="caution">
    <text evidence="3">The sequence shown here is derived from an EMBL/GenBank/DDBJ whole genome shotgun (WGS) entry which is preliminary data.</text>
</comment>
<evidence type="ECO:0000256" key="2">
    <source>
        <dbReference type="SAM" id="Phobius"/>
    </source>
</evidence>
<dbReference type="Proteomes" id="UP001500618">
    <property type="component" value="Unassembled WGS sequence"/>
</dbReference>
<evidence type="ECO:0008006" key="5">
    <source>
        <dbReference type="Google" id="ProtNLM"/>
    </source>
</evidence>